<proteinExistence type="predicted"/>
<dbReference type="Proteomes" id="UP000238762">
    <property type="component" value="Unassembled WGS sequence"/>
</dbReference>
<sequence length="78" mass="8551">MQCTVLSRSGQVLARGKLILHPEDRGKMRLNLQTNGGRLIEGGIVEDNGDLTSASEALFQQCYETWGMTGLTLTVTIR</sequence>
<evidence type="ECO:0000313" key="1">
    <source>
        <dbReference type="EMBL" id="PSB05280.1"/>
    </source>
</evidence>
<reference evidence="1 2" key="2">
    <citation type="submission" date="2018-03" db="EMBL/GenBank/DDBJ databases">
        <title>The ancient ancestry and fast evolution of plastids.</title>
        <authorList>
            <person name="Moore K.R."/>
            <person name="Magnabosco C."/>
            <person name="Momper L."/>
            <person name="Gold D.A."/>
            <person name="Bosak T."/>
            <person name="Fournier G.P."/>
        </authorList>
    </citation>
    <scope>NUCLEOTIDE SEQUENCE [LARGE SCALE GENOMIC DNA]</scope>
    <source>
        <strain evidence="1 2">CCAP 1448/3</strain>
    </source>
</reference>
<accession>A0A2T1CAI8</accession>
<gene>
    <name evidence="1" type="ORF">C7B64_00305</name>
</gene>
<dbReference type="EMBL" id="PVWJ01000001">
    <property type="protein sequence ID" value="PSB05280.1"/>
    <property type="molecule type" value="Genomic_DNA"/>
</dbReference>
<comment type="caution">
    <text evidence="1">The sequence shown here is derived from an EMBL/GenBank/DDBJ whole genome shotgun (WGS) entry which is preliminary data.</text>
</comment>
<organism evidence="1 2">
    <name type="scientific">Merismopedia glauca CCAP 1448/3</name>
    <dbReference type="NCBI Taxonomy" id="1296344"/>
    <lineage>
        <taxon>Bacteria</taxon>
        <taxon>Bacillati</taxon>
        <taxon>Cyanobacteriota</taxon>
        <taxon>Cyanophyceae</taxon>
        <taxon>Synechococcales</taxon>
        <taxon>Merismopediaceae</taxon>
        <taxon>Merismopedia</taxon>
    </lineage>
</organism>
<protein>
    <submittedName>
        <fullName evidence="1">Uncharacterized protein</fullName>
    </submittedName>
</protein>
<evidence type="ECO:0000313" key="2">
    <source>
        <dbReference type="Proteomes" id="UP000238762"/>
    </source>
</evidence>
<dbReference type="AlphaFoldDB" id="A0A2T1CAI8"/>
<reference evidence="1 2" key="1">
    <citation type="submission" date="2018-02" db="EMBL/GenBank/DDBJ databases">
        <authorList>
            <person name="Cohen D.B."/>
            <person name="Kent A.D."/>
        </authorList>
    </citation>
    <scope>NUCLEOTIDE SEQUENCE [LARGE SCALE GENOMIC DNA]</scope>
    <source>
        <strain evidence="1 2">CCAP 1448/3</strain>
    </source>
</reference>
<dbReference type="OrthoDB" id="466450at2"/>
<name>A0A2T1CAI8_9CYAN</name>
<keyword evidence="2" id="KW-1185">Reference proteome</keyword>
<dbReference type="RefSeq" id="WP_106286664.1">
    <property type="nucleotide sequence ID" value="NZ_CAWNTC010000090.1"/>
</dbReference>